<dbReference type="SMART" id="SM00327">
    <property type="entry name" value="VWA"/>
    <property type="match status" value="1"/>
</dbReference>
<evidence type="ECO:0000259" key="3">
    <source>
        <dbReference type="PROSITE" id="PS50234"/>
    </source>
</evidence>
<dbReference type="InterPro" id="IPR036465">
    <property type="entry name" value="vWFA_dom_sf"/>
</dbReference>
<evidence type="ECO:0000256" key="2">
    <source>
        <dbReference type="SAM" id="SignalP"/>
    </source>
</evidence>
<dbReference type="Pfam" id="PF00092">
    <property type="entry name" value="VWA"/>
    <property type="match status" value="1"/>
</dbReference>
<protein>
    <submittedName>
        <fullName evidence="4">Oidioi.mRNA.OKI2018_I69.XSR.g15394.t1.cds</fullName>
    </submittedName>
</protein>
<feature type="region of interest" description="Disordered" evidence="1">
    <location>
        <begin position="618"/>
        <end position="637"/>
    </location>
</feature>
<accession>A0ABN7SCR2</accession>
<dbReference type="Gene3D" id="3.40.50.410">
    <property type="entry name" value="von Willebrand factor, type A domain"/>
    <property type="match status" value="1"/>
</dbReference>
<evidence type="ECO:0000313" key="5">
    <source>
        <dbReference type="Proteomes" id="UP001158576"/>
    </source>
</evidence>
<dbReference type="Pfam" id="PF01391">
    <property type="entry name" value="Collagen"/>
    <property type="match status" value="3"/>
</dbReference>
<evidence type="ECO:0000256" key="1">
    <source>
        <dbReference type="SAM" id="MobiDB-lite"/>
    </source>
</evidence>
<organism evidence="4 5">
    <name type="scientific">Oikopleura dioica</name>
    <name type="common">Tunicate</name>
    <dbReference type="NCBI Taxonomy" id="34765"/>
    <lineage>
        <taxon>Eukaryota</taxon>
        <taxon>Metazoa</taxon>
        <taxon>Chordata</taxon>
        <taxon>Tunicata</taxon>
        <taxon>Appendicularia</taxon>
        <taxon>Copelata</taxon>
        <taxon>Oikopleuridae</taxon>
        <taxon>Oikopleura</taxon>
    </lineage>
</organism>
<keyword evidence="2" id="KW-0732">Signal</keyword>
<dbReference type="SUPFAM" id="SSF53300">
    <property type="entry name" value="vWA-like"/>
    <property type="match status" value="1"/>
</dbReference>
<sequence length="637" mass="65833">MKLHRLILAALGVAAETKVLDTWNSGASVRAKVTADCLGSRKVAPRPVETDLVIALDTSFCNSNRIDQVKTNLLDLIGTITTPENGGQKLGDSLRVSVVSFNRDAREIFSFSKYNRLDNIQMELEKAVDQIIFDDETTNYNAAFERIETIYSSQFRENSQRAMVIYSNGNQNDEIDYNRLRNNLDNLELKVFGMSFSSKCPGNPTDDSNLDRVCPNRVFFQKLTDDAGFIESNEHSTAMEITRRLFKQEDDVSDDFITDRECETGFPYIHLDGDQGEVGPPGTDGDDGRPGEPGAPGEDGEAGRPGENGPTGFAGPQGDRGEPGRHGEPGVQGPRGPQGNRGETGPRGPPGNRGRDEVGPRGPEGPAGRSGQDGVRGSRGKDGARGRDGERGPDGRNGDPGNPGRDGPDGDAGSDGLKPTCDESSAAGDRGAPGIPGNPGKRGEDGQNGENGEDGQRGPAGARGPTGERGRPGPSGEAGPQGKTGKAGENGPDGVAGDPGLPGPDGDQGNRGPSGEAGIAGDAGPTGLDGKNGNPGEQGDIGECGPAGKSIDGCQGPPGLPGPQGPAGSDGDAGRPGPDGASGCPGPRGAPGNPGSPGVIEQDELEILVHMAIKELIEECEDDSDSSSGRGDIAELI</sequence>
<reference evidence="4 5" key="1">
    <citation type="submission" date="2021-04" db="EMBL/GenBank/DDBJ databases">
        <authorList>
            <person name="Bliznina A."/>
        </authorList>
    </citation>
    <scope>NUCLEOTIDE SEQUENCE [LARGE SCALE GENOMIC DNA]</scope>
</reference>
<evidence type="ECO:0000313" key="4">
    <source>
        <dbReference type="EMBL" id="CAG5098129.1"/>
    </source>
</evidence>
<dbReference type="InterPro" id="IPR002035">
    <property type="entry name" value="VWF_A"/>
</dbReference>
<feature type="chain" id="PRO_5046182852" evidence="2">
    <location>
        <begin position="16"/>
        <end position="637"/>
    </location>
</feature>
<dbReference type="PANTHER" id="PTHR24637">
    <property type="entry name" value="COLLAGEN"/>
    <property type="match status" value="1"/>
</dbReference>
<proteinExistence type="predicted"/>
<gene>
    <name evidence="4" type="ORF">OKIOD_LOCUS6952</name>
</gene>
<feature type="signal peptide" evidence="2">
    <location>
        <begin position="1"/>
        <end position="15"/>
    </location>
</feature>
<dbReference type="PANTHER" id="PTHR24637:SF417">
    <property type="entry name" value="COL_CUTICLE_N DOMAIN-CONTAINING PROTEIN"/>
    <property type="match status" value="1"/>
</dbReference>
<dbReference type="Proteomes" id="UP001158576">
    <property type="component" value="Chromosome XSR"/>
</dbReference>
<feature type="compositionally biased region" description="Low complexity" evidence="1">
    <location>
        <begin position="566"/>
        <end position="582"/>
    </location>
</feature>
<feature type="compositionally biased region" description="Basic and acidic residues" evidence="1">
    <location>
        <begin position="379"/>
        <end position="397"/>
    </location>
</feature>
<name>A0ABN7SCR2_OIKDI</name>
<feature type="domain" description="VWFA" evidence="3">
    <location>
        <begin position="51"/>
        <end position="195"/>
    </location>
</feature>
<feature type="region of interest" description="Disordered" evidence="1">
    <location>
        <begin position="266"/>
        <end position="602"/>
    </location>
</feature>
<feature type="compositionally biased region" description="Low complexity" evidence="1">
    <location>
        <begin position="492"/>
        <end position="507"/>
    </location>
</feature>
<feature type="compositionally biased region" description="Basic and acidic residues" evidence="1">
    <location>
        <begin position="319"/>
        <end position="328"/>
    </location>
</feature>
<dbReference type="InterPro" id="IPR008160">
    <property type="entry name" value="Collagen"/>
</dbReference>
<dbReference type="PROSITE" id="PS50234">
    <property type="entry name" value="VWFA"/>
    <property type="match status" value="1"/>
</dbReference>
<keyword evidence="5" id="KW-1185">Reference proteome</keyword>
<dbReference type="EMBL" id="OU015569">
    <property type="protein sequence ID" value="CAG5098129.1"/>
    <property type="molecule type" value="Genomic_DNA"/>
</dbReference>